<reference evidence="2 3" key="1">
    <citation type="journal article" date="2023" name="Life. Sci Alliance">
        <title>Evolutionary insights into 3D genome organization and epigenetic landscape of Vigna mungo.</title>
        <authorList>
            <person name="Junaid A."/>
            <person name="Singh B."/>
            <person name="Bhatia S."/>
        </authorList>
    </citation>
    <scope>NUCLEOTIDE SEQUENCE [LARGE SCALE GENOMIC DNA]</scope>
    <source>
        <strain evidence="2">Urdbean</strain>
    </source>
</reference>
<feature type="transmembrane region" description="Helical" evidence="1">
    <location>
        <begin position="15"/>
        <end position="35"/>
    </location>
</feature>
<evidence type="ECO:0000313" key="3">
    <source>
        <dbReference type="Proteomes" id="UP001374535"/>
    </source>
</evidence>
<organism evidence="2 3">
    <name type="scientific">Vigna mungo</name>
    <name type="common">Black gram</name>
    <name type="synonym">Phaseolus mungo</name>
    <dbReference type="NCBI Taxonomy" id="3915"/>
    <lineage>
        <taxon>Eukaryota</taxon>
        <taxon>Viridiplantae</taxon>
        <taxon>Streptophyta</taxon>
        <taxon>Embryophyta</taxon>
        <taxon>Tracheophyta</taxon>
        <taxon>Spermatophyta</taxon>
        <taxon>Magnoliopsida</taxon>
        <taxon>eudicotyledons</taxon>
        <taxon>Gunneridae</taxon>
        <taxon>Pentapetalae</taxon>
        <taxon>rosids</taxon>
        <taxon>fabids</taxon>
        <taxon>Fabales</taxon>
        <taxon>Fabaceae</taxon>
        <taxon>Papilionoideae</taxon>
        <taxon>50 kb inversion clade</taxon>
        <taxon>NPAAA clade</taxon>
        <taxon>indigoferoid/millettioid clade</taxon>
        <taxon>Phaseoleae</taxon>
        <taxon>Vigna</taxon>
    </lineage>
</organism>
<proteinExistence type="predicted"/>
<keyword evidence="1" id="KW-0472">Membrane</keyword>
<evidence type="ECO:0000313" key="2">
    <source>
        <dbReference type="EMBL" id="WVZ23786.1"/>
    </source>
</evidence>
<dbReference type="Proteomes" id="UP001374535">
    <property type="component" value="Chromosome 1"/>
</dbReference>
<keyword evidence="3" id="KW-1185">Reference proteome</keyword>
<keyword evidence="1" id="KW-0812">Transmembrane</keyword>
<dbReference type="EMBL" id="CP144700">
    <property type="protein sequence ID" value="WVZ23786.1"/>
    <property type="molecule type" value="Genomic_DNA"/>
</dbReference>
<dbReference type="AlphaFoldDB" id="A0AAQ3P7X5"/>
<name>A0AAQ3P7X5_VIGMU</name>
<accession>A0AAQ3P7X5</accession>
<sequence>MLVEALVRKQIMSRLAFWFVLHGVPLFRILGFLLCKFHGSFVLHSEIESLNYSNSQIYDWVFLQVLDNGGSHSGCARREMQAAHGDDEVVAKEMIELAILGFSPYAR</sequence>
<keyword evidence="1" id="KW-1133">Transmembrane helix</keyword>
<evidence type="ECO:0000256" key="1">
    <source>
        <dbReference type="SAM" id="Phobius"/>
    </source>
</evidence>
<gene>
    <name evidence="2" type="ORF">V8G54_002330</name>
</gene>
<protein>
    <submittedName>
        <fullName evidence="2">Uncharacterized protein</fullName>
    </submittedName>
</protein>